<dbReference type="PANTHER" id="PTHR11733:SF167">
    <property type="entry name" value="FI17812P1-RELATED"/>
    <property type="match status" value="1"/>
</dbReference>
<comment type="cofactor">
    <cofactor evidence="1">
        <name>Zn(2+)</name>
        <dbReference type="ChEBI" id="CHEBI:29105"/>
    </cofactor>
</comment>
<evidence type="ECO:0000259" key="10">
    <source>
        <dbReference type="Pfam" id="PF05649"/>
    </source>
</evidence>
<keyword evidence="5" id="KW-0479">Metal-binding</keyword>
<name>A0ABQ8SXY7_PERAM</name>
<dbReference type="InterPro" id="IPR008753">
    <property type="entry name" value="Peptidase_M13_N"/>
</dbReference>
<dbReference type="EMBL" id="JAJSOF020000019">
    <property type="protein sequence ID" value="KAJ4438863.1"/>
    <property type="molecule type" value="Genomic_DNA"/>
</dbReference>
<feature type="domain" description="Peptidase M13 N-terminal" evidence="10">
    <location>
        <begin position="366"/>
        <end position="409"/>
    </location>
</feature>
<evidence type="ECO:0000259" key="9">
    <source>
        <dbReference type="Pfam" id="PF01431"/>
    </source>
</evidence>
<dbReference type="PROSITE" id="PS51885">
    <property type="entry name" value="NEPRILYSIN"/>
    <property type="match status" value="1"/>
</dbReference>
<feature type="domain" description="Peptidase M13 N-terminal" evidence="10">
    <location>
        <begin position="64"/>
        <end position="359"/>
    </location>
</feature>
<comment type="subcellular location">
    <subcellularLocation>
        <location evidence="2">Cell membrane</location>
        <topology evidence="2">Single-pass type II membrane protein</topology>
    </subcellularLocation>
</comment>
<evidence type="ECO:0000256" key="1">
    <source>
        <dbReference type="ARBA" id="ARBA00001947"/>
    </source>
</evidence>
<comment type="similarity">
    <text evidence="3">Belongs to the peptidase M13 family.</text>
</comment>
<sequence>MMPVVSEELSTVTKAKDMRFGILVILTKETLPAAIPKIDAKCVTPQCQDAANEVLSIMDNTTDPCDDFYAFACGHFDESHRIPENKQLWDYFQILQETFDNLSKEVLESPVNEGEPAAVSKAKNTYAACMDTDSLDSRGLEPVVQLLQSWGGWPVLNSSWSQLTWNRMGDIVSEFAVPFVFSISITANLDNANTTAVYLDSPSLSLPTPLLFDEEKPDILQALSRAAGDVKDYPFTKYLIKMAVLLRDQLGTTVSEEDIEKDMVDVVLFMQNLQSAGLSRKSGDTRGLAWTIGQLNQWTKDNLGNSTTMDWLEFLQAAFSKSGVEIRPELPTIFLSGENALGNIIRLVDSTDPRILGLYHKVLITASDMVDDLQAAFQELLQENEWMDNATRQTAAEKAVEMLVLLGIPTWCNSGPEIDEFYSKMEVNRSDHFGNMVRLRSFLQNINFETLGKERNRNEALDYGRIGAIVGHEITHGFDSVGRLYDKFGTEFDWWTNETSAKFDERAQCIVDQYNSYFVPEINKTTLARGCSVLMTAGLADTVPSVGSKIRRFKGTFVVFQVDGMKTLRENIADNGGVREAYRAFQKLKLRRRLEAATTPRLPGLEQYSAEQLFFIGYASMWCRAETPAGLDLMQNKDTHSPNRFRVIGSLSNMAEFSEVFECPLGSKMNPEHKCLLW</sequence>
<evidence type="ECO:0000256" key="2">
    <source>
        <dbReference type="ARBA" id="ARBA00004401"/>
    </source>
</evidence>
<dbReference type="CDD" id="cd08662">
    <property type="entry name" value="M13"/>
    <property type="match status" value="1"/>
</dbReference>
<dbReference type="InterPro" id="IPR018497">
    <property type="entry name" value="Peptidase_M13_C"/>
</dbReference>
<dbReference type="Gene3D" id="3.40.390.10">
    <property type="entry name" value="Collagenase (Catalytic Domain)"/>
    <property type="match status" value="1"/>
</dbReference>
<keyword evidence="12" id="KW-1185">Reference proteome</keyword>
<keyword evidence="7" id="KW-0862">Zinc</keyword>
<evidence type="ECO:0000256" key="7">
    <source>
        <dbReference type="ARBA" id="ARBA00022833"/>
    </source>
</evidence>
<dbReference type="PANTHER" id="PTHR11733">
    <property type="entry name" value="ZINC METALLOPROTEASE FAMILY M13 NEPRILYSIN-RELATED"/>
    <property type="match status" value="1"/>
</dbReference>
<dbReference type="InterPro" id="IPR042089">
    <property type="entry name" value="Peptidase_M13_dom_2"/>
</dbReference>
<evidence type="ECO:0000256" key="8">
    <source>
        <dbReference type="ARBA" id="ARBA00023049"/>
    </source>
</evidence>
<evidence type="ECO:0000313" key="11">
    <source>
        <dbReference type="EMBL" id="KAJ4438863.1"/>
    </source>
</evidence>
<evidence type="ECO:0000313" key="12">
    <source>
        <dbReference type="Proteomes" id="UP001148838"/>
    </source>
</evidence>
<keyword evidence="6" id="KW-0378">Hydrolase</keyword>
<dbReference type="SUPFAM" id="SSF55486">
    <property type="entry name" value="Metalloproteases ('zincins'), catalytic domain"/>
    <property type="match status" value="1"/>
</dbReference>
<dbReference type="Pfam" id="PF05649">
    <property type="entry name" value="Peptidase_M13_N"/>
    <property type="match status" value="2"/>
</dbReference>
<feature type="domain" description="Peptidase M13 C-terminal" evidence="9">
    <location>
        <begin position="561"/>
        <end position="675"/>
    </location>
</feature>
<dbReference type="PRINTS" id="PR00786">
    <property type="entry name" value="NEPRILYSIN"/>
</dbReference>
<reference evidence="11 12" key="1">
    <citation type="journal article" date="2022" name="Allergy">
        <title>Genome assembly and annotation of Periplaneta americana reveal a comprehensive cockroach allergen profile.</title>
        <authorList>
            <person name="Wang L."/>
            <person name="Xiong Q."/>
            <person name="Saelim N."/>
            <person name="Wang L."/>
            <person name="Nong W."/>
            <person name="Wan A.T."/>
            <person name="Shi M."/>
            <person name="Liu X."/>
            <person name="Cao Q."/>
            <person name="Hui J.H.L."/>
            <person name="Sookrung N."/>
            <person name="Leung T.F."/>
            <person name="Tungtrongchitr A."/>
            <person name="Tsui S.K.W."/>
        </authorList>
    </citation>
    <scope>NUCLEOTIDE SEQUENCE [LARGE SCALE GENOMIC DNA]</scope>
    <source>
        <strain evidence="11">PWHHKU_190912</strain>
    </source>
</reference>
<comment type="caution">
    <text evidence="11">The sequence shown here is derived from an EMBL/GenBank/DDBJ whole genome shotgun (WGS) entry which is preliminary data.</text>
</comment>
<dbReference type="Pfam" id="PF01431">
    <property type="entry name" value="Peptidase_M13"/>
    <property type="match status" value="2"/>
</dbReference>
<keyword evidence="4" id="KW-0645">Protease</keyword>
<dbReference type="Proteomes" id="UP001148838">
    <property type="component" value="Unassembled WGS sequence"/>
</dbReference>
<evidence type="ECO:0000256" key="6">
    <source>
        <dbReference type="ARBA" id="ARBA00022801"/>
    </source>
</evidence>
<evidence type="ECO:0000256" key="4">
    <source>
        <dbReference type="ARBA" id="ARBA00022670"/>
    </source>
</evidence>
<feature type="domain" description="Peptidase M13 C-terminal" evidence="9">
    <location>
        <begin position="457"/>
        <end position="524"/>
    </location>
</feature>
<dbReference type="Gene3D" id="1.10.1380.10">
    <property type="entry name" value="Neutral endopeptidase , domain2"/>
    <property type="match status" value="1"/>
</dbReference>
<gene>
    <name evidence="11" type="ORF">ANN_14816</name>
</gene>
<evidence type="ECO:0000256" key="3">
    <source>
        <dbReference type="ARBA" id="ARBA00007357"/>
    </source>
</evidence>
<accession>A0ABQ8SXY7</accession>
<proteinExistence type="inferred from homology"/>
<keyword evidence="8" id="KW-0482">Metalloprotease</keyword>
<dbReference type="InterPro" id="IPR024079">
    <property type="entry name" value="MetalloPept_cat_dom_sf"/>
</dbReference>
<dbReference type="InterPro" id="IPR000718">
    <property type="entry name" value="Peptidase_M13"/>
</dbReference>
<evidence type="ECO:0000256" key="5">
    <source>
        <dbReference type="ARBA" id="ARBA00022723"/>
    </source>
</evidence>
<protein>
    <submittedName>
        <fullName evidence="11">Uncharacterized protein</fullName>
    </submittedName>
</protein>
<organism evidence="11 12">
    <name type="scientific">Periplaneta americana</name>
    <name type="common">American cockroach</name>
    <name type="synonym">Blatta americana</name>
    <dbReference type="NCBI Taxonomy" id="6978"/>
    <lineage>
        <taxon>Eukaryota</taxon>
        <taxon>Metazoa</taxon>
        <taxon>Ecdysozoa</taxon>
        <taxon>Arthropoda</taxon>
        <taxon>Hexapoda</taxon>
        <taxon>Insecta</taxon>
        <taxon>Pterygota</taxon>
        <taxon>Neoptera</taxon>
        <taxon>Polyneoptera</taxon>
        <taxon>Dictyoptera</taxon>
        <taxon>Blattodea</taxon>
        <taxon>Blattoidea</taxon>
        <taxon>Blattidae</taxon>
        <taxon>Blattinae</taxon>
        <taxon>Periplaneta</taxon>
    </lineage>
</organism>